<evidence type="ECO:0000313" key="10">
    <source>
        <dbReference type="Proteomes" id="UP000085678"/>
    </source>
</evidence>
<dbReference type="KEGG" id="lak:106165748"/>
<dbReference type="FunFam" id="2.60.40.1170:FF:000013">
    <property type="entry name" value="AP-5 complex subunit mu-1 isoform X1"/>
    <property type="match status" value="1"/>
</dbReference>
<dbReference type="RefSeq" id="XP_013399534.1">
    <property type="nucleotide sequence ID" value="XM_013544080.1"/>
</dbReference>
<dbReference type="GO" id="GO:0005764">
    <property type="term" value="C:lysosome"/>
    <property type="evidence" value="ECO:0007669"/>
    <property type="project" value="TreeGrafter"/>
</dbReference>
<evidence type="ECO:0000256" key="8">
    <source>
        <dbReference type="ARBA" id="ARBA00030827"/>
    </source>
</evidence>
<evidence type="ECO:0000256" key="3">
    <source>
        <dbReference type="ARBA" id="ARBA00021851"/>
    </source>
</evidence>
<dbReference type="PANTHER" id="PTHR16082">
    <property type="entry name" value="AP-5 COMPLEX SUBUNIT MU-1"/>
    <property type="match status" value="1"/>
</dbReference>
<dbReference type="STRING" id="7574.A0A1S3IPR5"/>
<dbReference type="InterPro" id="IPR039591">
    <property type="entry name" value="AP5M1"/>
</dbReference>
<keyword evidence="5" id="KW-0653">Protein transport</keyword>
<keyword evidence="4" id="KW-0813">Transport</keyword>
<dbReference type="GO" id="GO:0005770">
    <property type="term" value="C:late endosome"/>
    <property type="evidence" value="ECO:0007669"/>
    <property type="project" value="TreeGrafter"/>
</dbReference>
<dbReference type="OMA" id="LVIHPCV"/>
<dbReference type="AlphaFoldDB" id="A0A1S3IPR5"/>
<dbReference type="OrthoDB" id="1877176at2759"/>
<evidence type="ECO:0000256" key="7">
    <source>
        <dbReference type="ARBA" id="ARBA00029433"/>
    </source>
</evidence>
<evidence type="ECO:0000256" key="4">
    <source>
        <dbReference type="ARBA" id="ARBA00022448"/>
    </source>
</evidence>
<evidence type="ECO:0000256" key="1">
    <source>
        <dbReference type="ARBA" id="ARBA00005324"/>
    </source>
</evidence>
<comment type="subunit">
    <text evidence="2">Probably part of the adaptor protein complex 5 (AP-5) a tetramer composed of AP5B1, AP5M1, AP5S1 and AP5Z1.</text>
</comment>
<evidence type="ECO:0000256" key="5">
    <source>
        <dbReference type="ARBA" id="ARBA00022927"/>
    </source>
</evidence>
<dbReference type="GeneID" id="106165748"/>
<comment type="subcellular location">
    <subcellularLocation>
        <location evidence="7">Endomembrane system</location>
        <topology evidence="7">Peripheral membrane protein</topology>
        <orientation evidence="7">Cytoplasmic side</orientation>
    </subcellularLocation>
</comment>
<evidence type="ECO:0000256" key="2">
    <source>
        <dbReference type="ARBA" id="ARBA00011174"/>
    </source>
</evidence>
<dbReference type="InParanoid" id="A0A1S3IPR5"/>
<sequence length="488" mass="53689">MSVRGCWVISVDSGEDGRSTGKTLFSRIFPSVEKRAKLCADSDHYVPLPDTQVFLEDLLNELGIQLTIKKFIGSRDSCKKVDQKPVFGVHTAAGVIWPVLVLEQAGLLYCCVPLVEVVGSSSQVSLIQIPGIAAGYSLLLGIADFVGKPQGEVLSETSSVIADLYLYLSCAAPFGTPQNVQPDIVRTTLQAKNTPVPKDKQPAWRPVAYKGKPNIYFAITEQIKAVQYDSSSIKDVWDLYGTVTCMAELEGIKPEVSVPFTWTDNGQSPTLNKFLFHHSVQSSTIGGSECRLEFFPPPEMFVLCQYTASGIDLPIKGFYQMKGDLFKADLLLQLKLKEHVKNTFQYCFVQLPFYNRGLIVNQDCTASHGSVSVSPSDGRTLVWNVGQKFPSKTLEVSLKAALLFDKAGSISKGLYDDPFCVGQNAYAQVYFKMTEYTQTGSMIEPKTVQVSPAAKVKVTVVREYLASDYKIWNSHGDAQMTFAPTLPS</sequence>
<reference evidence="11" key="1">
    <citation type="submission" date="2025-08" db="UniProtKB">
        <authorList>
            <consortium name="RefSeq"/>
        </authorList>
    </citation>
    <scope>IDENTIFICATION</scope>
    <source>
        <tissue evidence="11">Gonads</tissue>
    </source>
</reference>
<dbReference type="InterPro" id="IPR028565">
    <property type="entry name" value="MHD"/>
</dbReference>
<feature type="domain" description="MHD" evidence="9">
    <location>
        <begin position="212"/>
        <end position="472"/>
    </location>
</feature>
<dbReference type="SUPFAM" id="SSF49447">
    <property type="entry name" value="Second domain of Mu2 adaptin subunit (ap50) of ap2 adaptor"/>
    <property type="match status" value="1"/>
</dbReference>
<dbReference type="CDD" id="cd09256">
    <property type="entry name" value="AP_MuD_MHD"/>
    <property type="match status" value="1"/>
</dbReference>
<keyword evidence="6" id="KW-0472">Membrane</keyword>
<dbReference type="PROSITE" id="PS51072">
    <property type="entry name" value="MHD"/>
    <property type="match status" value="1"/>
</dbReference>
<dbReference type="GO" id="GO:0015031">
    <property type="term" value="P:protein transport"/>
    <property type="evidence" value="ECO:0007669"/>
    <property type="project" value="UniProtKB-KW"/>
</dbReference>
<evidence type="ECO:0000256" key="6">
    <source>
        <dbReference type="ARBA" id="ARBA00023136"/>
    </source>
</evidence>
<evidence type="ECO:0000313" key="11">
    <source>
        <dbReference type="RefSeq" id="XP_013399534.1"/>
    </source>
</evidence>
<dbReference type="GO" id="GO:0005829">
    <property type="term" value="C:cytosol"/>
    <property type="evidence" value="ECO:0007669"/>
    <property type="project" value="TreeGrafter"/>
</dbReference>
<dbReference type="Proteomes" id="UP000085678">
    <property type="component" value="Unplaced"/>
</dbReference>
<protein>
    <recommendedName>
        <fullName evidence="3">AP-5 complex subunit mu-1</fullName>
    </recommendedName>
    <alternativeName>
        <fullName evidence="8">Adaptor-related protein complex 5 subunit mu-1</fullName>
    </alternativeName>
</protein>
<dbReference type="GO" id="GO:0016197">
    <property type="term" value="P:endosomal transport"/>
    <property type="evidence" value="ECO:0007669"/>
    <property type="project" value="TreeGrafter"/>
</dbReference>
<dbReference type="GO" id="GO:0030119">
    <property type="term" value="C:AP-type membrane coat adaptor complex"/>
    <property type="evidence" value="ECO:0007669"/>
    <property type="project" value="TreeGrafter"/>
</dbReference>
<evidence type="ECO:0000259" key="9">
    <source>
        <dbReference type="PROSITE" id="PS51072"/>
    </source>
</evidence>
<dbReference type="Gene3D" id="2.60.40.1170">
    <property type="entry name" value="Mu homology domain, subdomain B"/>
    <property type="match status" value="2"/>
</dbReference>
<comment type="similarity">
    <text evidence="1">Belongs to the adaptor complexes medium subunit family.</text>
</comment>
<dbReference type="Pfam" id="PF00928">
    <property type="entry name" value="Adap_comp_sub"/>
    <property type="match status" value="1"/>
</dbReference>
<keyword evidence="10" id="KW-1185">Reference proteome</keyword>
<name>A0A1S3IPR5_LINAN</name>
<dbReference type="PANTHER" id="PTHR16082:SF2">
    <property type="entry name" value="AP-5 COMPLEX SUBUNIT MU-1"/>
    <property type="match status" value="1"/>
</dbReference>
<organism evidence="10 11">
    <name type="scientific">Lingula anatina</name>
    <name type="common">Brachiopod</name>
    <name type="synonym">Lingula unguis</name>
    <dbReference type="NCBI Taxonomy" id="7574"/>
    <lineage>
        <taxon>Eukaryota</taxon>
        <taxon>Metazoa</taxon>
        <taxon>Spiralia</taxon>
        <taxon>Lophotrochozoa</taxon>
        <taxon>Brachiopoda</taxon>
        <taxon>Linguliformea</taxon>
        <taxon>Lingulata</taxon>
        <taxon>Lingulida</taxon>
        <taxon>Linguloidea</taxon>
        <taxon>Lingulidae</taxon>
        <taxon>Lingula</taxon>
    </lineage>
</organism>
<dbReference type="InterPro" id="IPR036168">
    <property type="entry name" value="AP2_Mu_C_sf"/>
</dbReference>
<accession>A0A1S3IPR5</accession>
<proteinExistence type="inferred from homology"/>
<gene>
    <name evidence="11" type="primary">LOC106165748</name>
</gene>